<dbReference type="SUPFAM" id="SSF68906">
    <property type="entry name" value="SAP domain"/>
    <property type="match status" value="1"/>
</dbReference>
<proteinExistence type="predicted"/>
<feature type="domain" description="SAP" evidence="1">
    <location>
        <begin position="28"/>
        <end position="58"/>
    </location>
</feature>
<dbReference type="Pfam" id="PF02037">
    <property type="entry name" value="SAP"/>
    <property type="match status" value="1"/>
</dbReference>
<evidence type="ECO:0000313" key="2">
    <source>
        <dbReference type="EMBL" id="KAK1302350.1"/>
    </source>
</evidence>
<dbReference type="Proteomes" id="UP001180020">
    <property type="component" value="Unassembled WGS sequence"/>
</dbReference>
<evidence type="ECO:0000313" key="3">
    <source>
        <dbReference type="Proteomes" id="UP001180020"/>
    </source>
</evidence>
<dbReference type="AlphaFoldDB" id="A0AAV9DMM1"/>
<comment type="caution">
    <text evidence="2">The sequence shown here is derived from an EMBL/GenBank/DDBJ whole genome shotgun (WGS) entry which is preliminary data.</text>
</comment>
<evidence type="ECO:0000259" key="1">
    <source>
        <dbReference type="Pfam" id="PF02037"/>
    </source>
</evidence>
<accession>A0AAV9DMM1</accession>
<keyword evidence="3" id="KW-1185">Reference proteome</keyword>
<reference evidence="2" key="1">
    <citation type="journal article" date="2023" name="Nat. Commun.">
        <title>Diploid and tetraploid genomes of Acorus and the evolution of monocots.</title>
        <authorList>
            <person name="Ma L."/>
            <person name="Liu K.W."/>
            <person name="Li Z."/>
            <person name="Hsiao Y.Y."/>
            <person name="Qi Y."/>
            <person name="Fu T."/>
            <person name="Tang G.D."/>
            <person name="Zhang D."/>
            <person name="Sun W.H."/>
            <person name="Liu D.K."/>
            <person name="Li Y."/>
            <person name="Chen G.Z."/>
            <person name="Liu X.D."/>
            <person name="Liao X.Y."/>
            <person name="Jiang Y.T."/>
            <person name="Yu X."/>
            <person name="Hao Y."/>
            <person name="Huang J."/>
            <person name="Zhao X.W."/>
            <person name="Ke S."/>
            <person name="Chen Y.Y."/>
            <person name="Wu W.L."/>
            <person name="Hsu J.L."/>
            <person name="Lin Y.F."/>
            <person name="Huang M.D."/>
            <person name="Li C.Y."/>
            <person name="Huang L."/>
            <person name="Wang Z.W."/>
            <person name="Zhao X."/>
            <person name="Zhong W.Y."/>
            <person name="Peng D.H."/>
            <person name="Ahmad S."/>
            <person name="Lan S."/>
            <person name="Zhang J.S."/>
            <person name="Tsai W.C."/>
            <person name="Van de Peer Y."/>
            <person name="Liu Z.J."/>
        </authorList>
    </citation>
    <scope>NUCLEOTIDE SEQUENCE</scope>
    <source>
        <strain evidence="2">CP</strain>
    </source>
</reference>
<organism evidence="2 3">
    <name type="scientific">Acorus calamus</name>
    <name type="common">Sweet flag</name>
    <dbReference type="NCBI Taxonomy" id="4465"/>
    <lineage>
        <taxon>Eukaryota</taxon>
        <taxon>Viridiplantae</taxon>
        <taxon>Streptophyta</taxon>
        <taxon>Embryophyta</taxon>
        <taxon>Tracheophyta</taxon>
        <taxon>Spermatophyta</taxon>
        <taxon>Magnoliopsida</taxon>
        <taxon>Liliopsida</taxon>
        <taxon>Acoraceae</taxon>
        <taxon>Acorus</taxon>
    </lineage>
</organism>
<sequence>MWAKQHVDPSDITTKVNDYYKRGQLGPLTVPELKFFLVAKKAKVGGKKEDLIQRVVDLLG</sequence>
<dbReference type="EMBL" id="JAUJYO010000012">
    <property type="protein sequence ID" value="KAK1302350.1"/>
    <property type="molecule type" value="Genomic_DNA"/>
</dbReference>
<dbReference type="InterPro" id="IPR036361">
    <property type="entry name" value="SAP_dom_sf"/>
</dbReference>
<name>A0AAV9DMM1_ACOCL</name>
<reference evidence="2" key="2">
    <citation type="submission" date="2023-06" db="EMBL/GenBank/DDBJ databases">
        <authorList>
            <person name="Ma L."/>
            <person name="Liu K.-W."/>
            <person name="Li Z."/>
            <person name="Hsiao Y.-Y."/>
            <person name="Qi Y."/>
            <person name="Fu T."/>
            <person name="Tang G."/>
            <person name="Zhang D."/>
            <person name="Sun W.-H."/>
            <person name="Liu D.-K."/>
            <person name="Li Y."/>
            <person name="Chen G.-Z."/>
            <person name="Liu X.-D."/>
            <person name="Liao X.-Y."/>
            <person name="Jiang Y.-T."/>
            <person name="Yu X."/>
            <person name="Hao Y."/>
            <person name="Huang J."/>
            <person name="Zhao X.-W."/>
            <person name="Ke S."/>
            <person name="Chen Y.-Y."/>
            <person name="Wu W.-L."/>
            <person name="Hsu J.-L."/>
            <person name="Lin Y.-F."/>
            <person name="Huang M.-D."/>
            <person name="Li C.-Y."/>
            <person name="Huang L."/>
            <person name="Wang Z.-W."/>
            <person name="Zhao X."/>
            <person name="Zhong W.-Y."/>
            <person name="Peng D.-H."/>
            <person name="Ahmad S."/>
            <person name="Lan S."/>
            <person name="Zhang J.-S."/>
            <person name="Tsai W.-C."/>
            <person name="Van De Peer Y."/>
            <person name="Liu Z.-J."/>
        </authorList>
    </citation>
    <scope>NUCLEOTIDE SEQUENCE</scope>
    <source>
        <strain evidence="2">CP</strain>
        <tissue evidence="2">Leaves</tissue>
    </source>
</reference>
<gene>
    <name evidence="2" type="ORF">QJS10_CPB12g01466</name>
</gene>
<dbReference type="InterPro" id="IPR003034">
    <property type="entry name" value="SAP_dom"/>
</dbReference>
<protein>
    <recommendedName>
        <fullName evidence="1">SAP domain-containing protein</fullName>
    </recommendedName>
</protein>
<dbReference type="Gene3D" id="1.10.720.30">
    <property type="entry name" value="SAP domain"/>
    <property type="match status" value="1"/>
</dbReference>